<dbReference type="Gene3D" id="3.40.50.1980">
    <property type="entry name" value="Nitrogenase molybdenum iron protein domain"/>
    <property type="match status" value="2"/>
</dbReference>
<protein>
    <submittedName>
        <fullName evidence="6">Iron complex transport system substrate-binding protein</fullName>
    </submittedName>
</protein>
<feature type="domain" description="Fe/B12 periplasmic-binding" evidence="5">
    <location>
        <begin position="61"/>
        <end position="314"/>
    </location>
</feature>
<gene>
    <name evidence="6" type="ORF">SAMN05421670_1522</name>
</gene>
<organism evidence="6 7">
    <name type="scientific">Psychrobacillus psychrotolerans</name>
    <dbReference type="NCBI Taxonomy" id="126156"/>
    <lineage>
        <taxon>Bacteria</taxon>
        <taxon>Bacillati</taxon>
        <taxon>Bacillota</taxon>
        <taxon>Bacilli</taxon>
        <taxon>Bacillales</taxon>
        <taxon>Bacillaceae</taxon>
        <taxon>Psychrobacillus</taxon>
    </lineage>
</organism>
<evidence type="ECO:0000256" key="3">
    <source>
        <dbReference type="SAM" id="Coils"/>
    </source>
</evidence>
<reference evidence="7" key="1">
    <citation type="submission" date="2016-10" db="EMBL/GenBank/DDBJ databases">
        <authorList>
            <person name="Varghese N."/>
            <person name="Submissions S."/>
        </authorList>
    </citation>
    <scope>NUCLEOTIDE SEQUENCE [LARGE SCALE GENOMIC DNA]</scope>
    <source>
        <strain evidence="7">DSM 11706</strain>
    </source>
</reference>
<keyword evidence="2 4" id="KW-0732">Signal</keyword>
<dbReference type="PANTHER" id="PTHR30535:SF34">
    <property type="entry name" value="MOLYBDATE-BINDING PROTEIN MOLA"/>
    <property type="match status" value="1"/>
</dbReference>
<evidence type="ECO:0000313" key="7">
    <source>
        <dbReference type="Proteomes" id="UP000198734"/>
    </source>
</evidence>
<dbReference type="InterPro" id="IPR050902">
    <property type="entry name" value="ABC_Transporter_SBP"/>
</dbReference>
<dbReference type="InterPro" id="IPR054828">
    <property type="entry name" value="Vit_B12_bind_prot"/>
</dbReference>
<name>A0A1I5XHJ3_9BACI</name>
<dbReference type="InterPro" id="IPR002491">
    <property type="entry name" value="ABC_transptr_periplasmic_BD"/>
</dbReference>
<dbReference type="PANTHER" id="PTHR30535">
    <property type="entry name" value="VITAMIN B12-BINDING PROTEIN"/>
    <property type="match status" value="1"/>
</dbReference>
<dbReference type="STRING" id="126156.SAMN05421670_1522"/>
<dbReference type="PROSITE" id="PS51257">
    <property type="entry name" value="PROKAR_LIPOPROTEIN"/>
    <property type="match status" value="1"/>
</dbReference>
<proteinExistence type="inferred from homology"/>
<dbReference type="EMBL" id="FOXU01000002">
    <property type="protein sequence ID" value="SFQ31421.1"/>
    <property type="molecule type" value="Genomic_DNA"/>
</dbReference>
<keyword evidence="7" id="KW-1185">Reference proteome</keyword>
<dbReference type="AlphaFoldDB" id="A0A1I5XHJ3"/>
<dbReference type="NCBIfam" id="NF038402">
    <property type="entry name" value="TroA_like"/>
    <property type="match status" value="1"/>
</dbReference>
<evidence type="ECO:0000256" key="2">
    <source>
        <dbReference type="ARBA" id="ARBA00022729"/>
    </source>
</evidence>
<dbReference type="Proteomes" id="UP000198734">
    <property type="component" value="Unassembled WGS sequence"/>
</dbReference>
<evidence type="ECO:0000313" key="6">
    <source>
        <dbReference type="EMBL" id="SFQ31421.1"/>
    </source>
</evidence>
<accession>A0A1I5XHJ3</accession>
<feature type="chain" id="PRO_5039717984" evidence="4">
    <location>
        <begin position="22"/>
        <end position="317"/>
    </location>
</feature>
<dbReference type="Pfam" id="PF01497">
    <property type="entry name" value="Peripla_BP_2"/>
    <property type="match status" value="1"/>
</dbReference>
<feature type="coiled-coil region" evidence="3">
    <location>
        <begin position="169"/>
        <end position="196"/>
    </location>
</feature>
<dbReference type="CDD" id="cd01143">
    <property type="entry name" value="YvrC"/>
    <property type="match status" value="1"/>
</dbReference>
<dbReference type="OrthoDB" id="9816357at2"/>
<dbReference type="RefSeq" id="WP_093535819.1">
    <property type="nucleotide sequence ID" value="NZ_FOXU01000002.1"/>
</dbReference>
<dbReference type="SUPFAM" id="SSF53807">
    <property type="entry name" value="Helical backbone' metal receptor"/>
    <property type="match status" value="1"/>
</dbReference>
<comment type="similarity">
    <text evidence="1">Belongs to the bacterial solute-binding protein 8 family.</text>
</comment>
<dbReference type="PROSITE" id="PS50983">
    <property type="entry name" value="FE_B12_PBP"/>
    <property type="match status" value="1"/>
</dbReference>
<feature type="signal peptide" evidence="4">
    <location>
        <begin position="1"/>
        <end position="21"/>
    </location>
</feature>
<keyword evidence="3" id="KW-0175">Coiled coil</keyword>
<evidence type="ECO:0000256" key="1">
    <source>
        <dbReference type="ARBA" id="ARBA00008814"/>
    </source>
</evidence>
<sequence>MKKRWLIAVMAVLLLVGCGQEETKKVESTETEQSASENIEFPMTLTDAVGEEVTLEAAPEKIISMIPSNTEILFALGLNEEIIGVNDFESYPEEALEKEKIGGMEFNVEKILSLDPDIVFAHESIVGMAEAGLQQLRDSNILVYVVSDAKDFDETYTTIEEMGRATGKLKEAQKIVEDMKVKVEDIQQKVQKVESKKTVFVETSDVPEIYTTGNGTFMQEILNMLNATNIMEDQEGWVKIDPEEIVSRNPDVMLITYDYVEGIVEQVKQRDGFDTVTAIQNDTVIQVNEDTTSRQGPRLVEGLEEVAKAIYPEAFSE</sequence>
<dbReference type="GO" id="GO:0071281">
    <property type="term" value="P:cellular response to iron ion"/>
    <property type="evidence" value="ECO:0007669"/>
    <property type="project" value="TreeGrafter"/>
</dbReference>
<evidence type="ECO:0000259" key="5">
    <source>
        <dbReference type="PROSITE" id="PS50983"/>
    </source>
</evidence>
<evidence type="ECO:0000256" key="4">
    <source>
        <dbReference type="SAM" id="SignalP"/>
    </source>
</evidence>